<feature type="region of interest" description="Disordered" evidence="1">
    <location>
        <begin position="1"/>
        <end position="21"/>
    </location>
</feature>
<protein>
    <submittedName>
        <fullName evidence="2">Uncharacterized protein</fullName>
    </submittedName>
</protein>
<evidence type="ECO:0000313" key="3">
    <source>
        <dbReference type="Proteomes" id="UP000325577"/>
    </source>
</evidence>
<gene>
    <name evidence="2" type="ORF">F0562_010407</name>
</gene>
<sequence length="87" mass="9438">MGRHGSSRVVDDSAGLSEQPMKTIQKPCMSGDYGNYCTIEAHKKGLEEFDGTKVGEITLAVAKMSYRGHMGVIFLQAVGRIVFCSLP</sequence>
<reference evidence="2 3" key="1">
    <citation type="submission" date="2019-09" db="EMBL/GenBank/DDBJ databases">
        <title>A chromosome-level genome assembly of the Chinese tupelo Nyssa sinensis.</title>
        <authorList>
            <person name="Yang X."/>
            <person name="Kang M."/>
            <person name="Yang Y."/>
            <person name="Xiong H."/>
            <person name="Wang M."/>
            <person name="Zhang Z."/>
            <person name="Wang Z."/>
            <person name="Wu H."/>
            <person name="Ma T."/>
            <person name="Liu J."/>
            <person name="Xi Z."/>
        </authorList>
    </citation>
    <scope>NUCLEOTIDE SEQUENCE [LARGE SCALE GENOMIC DNA]</scope>
    <source>
        <strain evidence="2">J267</strain>
        <tissue evidence="2">Leaf</tissue>
    </source>
</reference>
<accession>A0A5J5A319</accession>
<dbReference type="EMBL" id="CM018047">
    <property type="protein sequence ID" value="KAA8524162.1"/>
    <property type="molecule type" value="Genomic_DNA"/>
</dbReference>
<evidence type="ECO:0000256" key="1">
    <source>
        <dbReference type="SAM" id="MobiDB-lite"/>
    </source>
</evidence>
<evidence type="ECO:0000313" key="2">
    <source>
        <dbReference type="EMBL" id="KAA8524162.1"/>
    </source>
</evidence>
<proteinExistence type="predicted"/>
<organism evidence="2 3">
    <name type="scientific">Nyssa sinensis</name>
    <dbReference type="NCBI Taxonomy" id="561372"/>
    <lineage>
        <taxon>Eukaryota</taxon>
        <taxon>Viridiplantae</taxon>
        <taxon>Streptophyta</taxon>
        <taxon>Embryophyta</taxon>
        <taxon>Tracheophyta</taxon>
        <taxon>Spermatophyta</taxon>
        <taxon>Magnoliopsida</taxon>
        <taxon>eudicotyledons</taxon>
        <taxon>Gunneridae</taxon>
        <taxon>Pentapetalae</taxon>
        <taxon>asterids</taxon>
        <taxon>Cornales</taxon>
        <taxon>Nyssaceae</taxon>
        <taxon>Nyssa</taxon>
    </lineage>
</organism>
<name>A0A5J5A319_9ASTE</name>
<dbReference type="Proteomes" id="UP000325577">
    <property type="component" value="Linkage Group LG4"/>
</dbReference>
<dbReference type="AlphaFoldDB" id="A0A5J5A319"/>
<keyword evidence="3" id="KW-1185">Reference proteome</keyword>